<protein>
    <submittedName>
        <fullName evidence="2">Uncharacterized protein</fullName>
    </submittedName>
</protein>
<evidence type="ECO:0000256" key="1">
    <source>
        <dbReference type="SAM" id="MobiDB-lite"/>
    </source>
</evidence>
<evidence type="ECO:0000313" key="2">
    <source>
        <dbReference type="EMBL" id="JAE29822.1"/>
    </source>
</evidence>
<accession>A0A0A9GZ72</accession>
<proteinExistence type="predicted"/>
<reference evidence="2" key="2">
    <citation type="journal article" date="2015" name="Data Brief">
        <title>Shoot transcriptome of the giant reed, Arundo donax.</title>
        <authorList>
            <person name="Barrero R.A."/>
            <person name="Guerrero F.D."/>
            <person name="Moolhuijzen P."/>
            <person name="Goolsby J.A."/>
            <person name="Tidwell J."/>
            <person name="Bellgard S.E."/>
            <person name="Bellgard M.I."/>
        </authorList>
    </citation>
    <scope>NUCLEOTIDE SEQUENCE</scope>
    <source>
        <tissue evidence="2">Shoot tissue taken approximately 20 cm above the soil surface</tissue>
    </source>
</reference>
<sequence>MYICCQRCSSNSILSESGLRSWWDRLDLNTSEPRRRSPHRRMGAAGAVVHPRQRSAPRDLSSRSDAPLRWRAPISPLSESGSTTMPWPVGHACRELRLIPMRRLLSRL</sequence>
<organism evidence="2">
    <name type="scientific">Arundo donax</name>
    <name type="common">Giant reed</name>
    <name type="synonym">Donax arundinaceus</name>
    <dbReference type="NCBI Taxonomy" id="35708"/>
    <lineage>
        <taxon>Eukaryota</taxon>
        <taxon>Viridiplantae</taxon>
        <taxon>Streptophyta</taxon>
        <taxon>Embryophyta</taxon>
        <taxon>Tracheophyta</taxon>
        <taxon>Spermatophyta</taxon>
        <taxon>Magnoliopsida</taxon>
        <taxon>Liliopsida</taxon>
        <taxon>Poales</taxon>
        <taxon>Poaceae</taxon>
        <taxon>PACMAD clade</taxon>
        <taxon>Arundinoideae</taxon>
        <taxon>Arundineae</taxon>
        <taxon>Arundo</taxon>
    </lineage>
</organism>
<feature type="region of interest" description="Disordered" evidence="1">
    <location>
        <begin position="30"/>
        <end position="67"/>
    </location>
</feature>
<dbReference type="AlphaFoldDB" id="A0A0A9GZ72"/>
<dbReference type="EMBL" id="GBRH01168074">
    <property type="protein sequence ID" value="JAE29822.1"/>
    <property type="molecule type" value="Transcribed_RNA"/>
</dbReference>
<name>A0A0A9GZ72_ARUDO</name>
<feature type="compositionally biased region" description="Basic and acidic residues" evidence="1">
    <location>
        <begin position="56"/>
        <end position="67"/>
    </location>
</feature>
<reference evidence="2" key="1">
    <citation type="submission" date="2014-09" db="EMBL/GenBank/DDBJ databases">
        <authorList>
            <person name="Magalhaes I.L.F."/>
            <person name="Oliveira U."/>
            <person name="Santos F.R."/>
            <person name="Vidigal T.H.D.A."/>
            <person name="Brescovit A.D."/>
            <person name="Santos A.J."/>
        </authorList>
    </citation>
    <scope>NUCLEOTIDE SEQUENCE</scope>
    <source>
        <tissue evidence="2">Shoot tissue taken approximately 20 cm above the soil surface</tissue>
    </source>
</reference>